<keyword evidence="3" id="KW-0472">Membrane</keyword>
<dbReference type="OrthoDB" id="4925544at2759"/>
<evidence type="ECO:0000313" key="4">
    <source>
        <dbReference type="EMBL" id="KAG4426281.1"/>
    </source>
</evidence>
<feature type="compositionally biased region" description="Basic and acidic residues" evidence="2">
    <location>
        <begin position="859"/>
        <end position="869"/>
    </location>
</feature>
<organism evidence="4 5">
    <name type="scientific">Cadophora malorum</name>
    <dbReference type="NCBI Taxonomy" id="108018"/>
    <lineage>
        <taxon>Eukaryota</taxon>
        <taxon>Fungi</taxon>
        <taxon>Dikarya</taxon>
        <taxon>Ascomycota</taxon>
        <taxon>Pezizomycotina</taxon>
        <taxon>Leotiomycetes</taxon>
        <taxon>Helotiales</taxon>
        <taxon>Ploettnerulaceae</taxon>
        <taxon>Cadophora</taxon>
    </lineage>
</organism>
<evidence type="ECO:0000256" key="1">
    <source>
        <dbReference type="SAM" id="Coils"/>
    </source>
</evidence>
<feature type="region of interest" description="Disordered" evidence="2">
    <location>
        <begin position="46"/>
        <end position="126"/>
    </location>
</feature>
<feature type="compositionally biased region" description="Basic residues" evidence="2">
    <location>
        <begin position="870"/>
        <end position="886"/>
    </location>
</feature>
<comment type="caution">
    <text evidence="4">The sequence shown here is derived from an EMBL/GenBank/DDBJ whole genome shotgun (WGS) entry which is preliminary data.</text>
</comment>
<keyword evidence="3" id="KW-0812">Transmembrane</keyword>
<evidence type="ECO:0000256" key="3">
    <source>
        <dbReference type="SAM" id="Phobius"/>
    </source>
</evidence>
<accession>A0A8H7WJX2</accession>
<keyword evidence="3" id="KW-1133">Transmembrane helix</keyword>
<dbReference type="Proteomes" id="UP000664132">
    <property type="component" value="Unassembled WGS sequence"/>
</dbReference>
<reference evidence="4" key="1">
    <citation type="submission" date="2021-02" db="EMBL/GenBank/DDBJ databases">
        <title>Genome sequence Cadophora malorum strain M34.</title>
        <authorList>
            <person name="Stefanovic E."/>
            <person name="Vu D."/>
            <person name="Scully C."/>
            <person name="Dijksterhuis J."/>
            <person name="Roader J."/>
            <person name="Houbraken J."/>
        </authorList>
    </citation>
    <scope>NUCLEOTIDE SEQUENCE</scope>
    <source>
        <strain evidence="4">M34</strain>
    </source>
</reference>
<evidence type="ECO:0000256" key="2">
    <source>
        <dbReference type="SAM" id="MobiDB-lite"/>
    </source>
</evidence>
<proteinExistence type="predicted"/>
<evidence type="ECO:0000313" key="5">
    <source>
        <dbReference type="Proteomes" id="UP000664132"/>
    </source>
</evidence>
<dbReference type="AlphaFoldDB" id="A0A8H7WJX2"/>
<feature type="compositionally biased region" description="Acidic residues" evidence="2">
    <location>
        <begin position="101"/>
        <end position="111"/>
    </location>
</feature>
<feature type="compositionally biased region" description="Polar residues" evidence="2">
    <location>
        <begin position="1"/>
        <end position="25"/>
    </location>
</feature>
<feature type="coiled-coil region" evidence="1">
    <location>
        <begin position="726"/>
        <end position="753"/>
    </location>
</feature>
<dbReference type="EMBL" id="JAFJYH010000003">
    <property type="protein sequence ID" value="KAG4426281.1"/>
    <property type="molecule type" value="Genomic_DNA"/>
</dbReference>
<feature type="region of interest" description="Disordered" evidence="2">
    <location>
        <begin position="1"/>
        <end position="31"/>
    </location>
</feature>
<sequence>MPTPQSDLSSSQDPTTPTESSSTQLRFPVPAADERITYWVESITTANMSARSDVPSDEGILGESAYEFIDTDEESRDDNATESVASTDYGRPDDVASLADTEGEESGDEDIQGTSSTPALPGHDHTVEQAFNTPTIGRSSAVLLDDLDKPLTQSIEFEEPSNLGAETVSVKHTVTDLSEEQTANALKGMSFEDQPKRVVVTIRQTMTKQGLSTRDPLRILYVGSHSAKQDIIHKIASSVTASVEGGKHAQRLRQSTSQLYNVVPVSAFGTERTPEIELMHSSGYQIKVEDCTFAQNLKFEDVPEKPDVIKLILDDNFAYHSVPEGQGFIVEPYWDLPHVAVFYCSDGDSIEARRTRTIARKFMSRHSIPSIVISHKQLFERGQCMSLDQHSIHMCLESRDPNGRGNIIHQRLPIDLASFLNIDARQMNRNLAYLTGLHEPLENATAQNVIKKANSSLTDPQDVEKTSYSLADSVNFIRNRNGAALWRAIMPVGVLILSVFFAVLTGIPSYRFSRGTSAPAISINSKIMPAVSISSTASLTSSAAPPSITSVATSLVAKTSVKTVTVTQSIALAPGPNSLAVVPSMEIGKVPTPAPSTKSANKSYVCTTELLGDREILIRIPSATKLSWLAKEAMSVNITRNNVTVDTERAYSSDEGIVLLLPKKDAYGVLNISIITTKKPRVNETFQVDFGSTASWQSLLSKLSTFLPQDTILDSQLFSRLFQPAEHLAEDTLQQLQSAVHQLEAARKAAIDQAASAGEGLTGVAKSLSLEAAKRSAIMAKEAGIQLAELREMISKKFDSAQDIREPLDEGLIKAQIQSKLLWLKLQGKDAEYQEYQRRASIMTRGKPEKSRKAQKAAAAEKKRADRMAHKAAKKVARKAAKKART</sequence>
<feature type="transmembrane region" description="Helical" evidence="3">
    <location>
        <begin position="484"/>
        <end position="504"/>
    </location>
</feature>
<protein>
    <submittedName>
        <fullName evidence="4">Uncharacterized protein</fullName>
    </submittedName>
</protein>
<keyword evidence="1" id="KW-0175">Coiled coil</keyword>
<gene>
    <name evidence="4" type="ORF">IFR04_000464</name>
</gene>
<feature type="region of interest" description="Disordered" evidence="2">
    <location>
        <begin position="842"/>
        <end position="886"/>
    </location>
</feature>
<keyword evidence="5" id="KW-1185">Reference proteome</keyword>
<name>A0A8H7WJX2_9HELO</name>